<name>A0A553NTU4_TIGCA</name>
<keyword evidence="2" id="KW-1185">Reference proteome</keyword>
<evidence type="ECO:0000313" key="1">
    <source>
        <dbReference type="EMBL" id="TRY68857.1"/>
    </source>
</evidence>
<dbReference type="Proteomes" id="UP000318571">
    <property type="component" value="Chromosome 1"/>
</dbReference>
<gene>
    <name evidence="1" type="ORF">TCAL_03212</name>
</gene>
<accession>A0A553NTU4</accession>
<dbReference type="AlphaFoldDB" id="A0A553NTU4"/>
<sequence length="122" mass="13956">MSYKLQTYLLEIKIPSPLALQVAFDVWLPPFSTSLVFLCVRHVSCSRSRGLDRAFFQVSCFVCLVLSAKEDDHERAYLSQRIAGTSVTTNFQLTTANLFLVQKWLCRNDGRRKISLLLKTSH</sequence>
<evidence type="ECO:0000313" key="2">
    <source>
        <dbReference type="Proteomes" id="UP000318571"/>
    </source>
</evidence>
<protein>
    <submittedName>
        <fullName evidence="1">Uncharacterized protein</fullName>
    </submittedName>
</protein>
<reference evidence="1 2" key="1">
    <citation type="journal article" date="2018" name="Nat. Ecol. Evol.">
        <title>Genomic signatures of mitonuclear coevolution across populations of Tigriopus californicus.</title>
        <authorList>
            <person name="Barreto F.S."/>
            <person name="Watson E.T."/>
            <person name="Lima T.G."/>
            <person name="Willett C.S."/>
            <person name="Edmands S."/>
            <person name="Li W."/>
            <person name="Burton R.S."/>
        </authorList>
    </citation>
    <scope>NUCLEOTIDE SEQUENCE [LARGE SCALE GENOMIC DNA]</scope>
    <source>
        <strain evidence="1 2">San Diego</strain>
    </source>
</reference>
<organism evidence="1 2">
    <name type="scientific">Tigriopus californicus</name>
    <name type="common">Marine copepod</name>
    <dbReference type="NCBI Taxonomy" id="6832"/>
    <lineage>
        <taxon>Eukaryota</taxon>
        <taxon>Metazoa</taxon>
        <taxon>Ecdysozoa</taxon>
        <taxon>Arthropoda</taxon>
        <taxon>Crustacea</taxon>
        <taxon>Multicrustacea</taxon>
        <taxon>Hexanauplia</taxon>
        <taxon>Copepoda</taxon>
        <taxon>Harpacticoida</taxon>
        <taxon>Harpacticidae</taxon>
        <taxon>Tigriopus</taxon>
    </lineage>
</organism>
<comment type="caution">
    <text evidence="1">The sequence shown here is derived from an EMBL/GenBank/DDBJ whole genome shotgun (WGS) entry which is preliminary data.</text>
</comment>
<proteinExistence type="predicted"/>
<dbReference type="EMBL" id="VCGU01000010">
    <property type="protein sequence ID" value="TRY68857.1"/>
    <property type="molecule type" value="Genomic_DNA"/>
</dbReference>